<feature type="compositionally biased region" description="Acidic residues" evidence="1">
    <location>
        <begin position="175"/>
        <end position="185"/>
    </location>
</feature>
<keyword evidence="2" id="KW-0472">Membrane</keyword>
<feature type="transmembrane region" description="Helical" evidence="2">
    <location>
        <begin position="103"/>
        <end position="126"/>
    </location>
</feature>
<feature type="compositionally biased region" description="Basic and acidic residues" evidence="1">
    <location>
        <begin position="211"/>
        <end position="233"/>
    </location>
</feature>
<dbReference type="Proteomes" id="UP000823990">
    <property type="component" value="Unassembled WGS sequence"/>
</dbReference>
<dbReference type="EMBL" id="DXHS01000004">
    <property type="protein sequence ID" value="HIW01733.1"/>
    <property type="molecule type" value="Genomic_DNA"/>
</dbReference>
<evidence type="ECO:0000313" key="4">
    <source>
        <dbReference type="Proteomes" id="UP000823990"/>
    </source>
</evidence>
<feature type="region of interest" description="Disordered" evidence="1">
    <location>
        <begin position="164"/>
        <end position="273"/>
    </location>
</feature>
<keyword evidence="2" id="KW-1133">Transmembrane helix</keyword>
<protein>
    <submittedName>
        <fullName evidence="3">Uncharacterized protein</fullName>
    </submittedName>
</protein>
<organism evidence="3 4">
    <name type="scientific">Candidatus Protoclostridium stercorigallinarum</name>
    <dbReference type="NCBI Taxonomy" id="2838741"/>
    <lineage>
        <taxon>Bacteria</taxon>
        <taxon>Bacillati</taxon>
        <taxon>Bacillota</taxon>
        <taxon>Clostridia</taxon>
        <taxon>Candidatus Protoclostridium</taxon>
    </lineage>
</organism>
<proteinExistence type="predicted"/>
<evidence type="ECO:0000313" key="3">
    <source>
        <dbReference type="EMBL" id="HIW01733.1"/>
    </source>
</evidence>
<feature type="transmembrane region" description="Helical" evidence="2">
    <location>
        <begin position="45"/>
        <end position="66"/>
    </location>
</feature>
<evidence type="ECO:0000256" key="1">
    <source>
        <dbReference type="SAM" id="MobiDB-lite"/>
    </source>
</evidence>
<feature type="compositionally biased region" description="Basic and acidic residues" evidence="1">
    <location>
        <begin position="254"/>
        <end position="271"/>
    </location>
</feature>
<feature type="region of interest" description="Disordered" evidence="1">
    <location>
        <begin position="296"/>
        <end position="316"/>
    </location>
</feature>
<evidence type="ECO:0000256" key="2">
    <source>
        <dbReference type="SAM" id="Phobius"/>
    </source>
</evidence>
<accession>A0A9D1PYQ0</accession>
<dbReference type="AlphaFoldDB" id="A0A9D1PYQ0"/>
<gene>
    <name evidence="3" type="ORF">H9892_00110</name>
</gene>
<reference evidence="3" key="1">
    <citation type="journal article" date="2021" name="PeerJ">
        <title>Extensive microbial diversity within the chicken gut microbiome revealed by metagenomics and culture.</title>
        <authorList>
            <person name="Gilroy R."/>
            <person name="Ravi A."/>
            <person name="Getino M."/>
            <person name="Pursley I."/>
            <person name="Horton D.L."/>
            <person name="Alikhan N.F."/>
            <person name="Baker D."/>
            <person name="Gharbi K."/>
            <person name="Hall N."/>
            <person name="Watson M."/>
            <person name="Adriaenssens E.M."/>
            <person name="Foster-Nyarko E."/>
            <person name="Jarju S."/>
            <person name="Secka A."/>
            <person name="Antonio M."/>
            <person name="Oren A."/>
            <person name="Chaudhuri R.R."/>
            <person name="La Ragione R."/>
            <person name="Hildebrand F."/>
            <person name="Pallen M.J."/>
        </authorList>
    </citation>
    <scope>NUCLEOTIDE SEQUENCE</scope>
    <source>
        <strain evidence="3">12435</strain>
    </source>
</reference>
<comment type="caution">
    <text evidence="3">The sequence shown here is derived from an EMBL/GenBank/DDBJ whole genome shotgun (WGS) entry which is preliminary data.</text>
</comment>
<sequence>MFLYDFDTFGIIYTAAVAALIVLLIIPTVVFCVRKAPTGGATKAFRALDIVLLVLLVAAWAVYVLARLTVFGLHISASGGDAAFTLDGETLFALPGCATLTDVAASVLGTLLLGVLTFLCVLALVLSFARRHKEAAVVVVSSGSAEMPPVSVTAEEIVPAPAADGPVVRSSVTEEAAESVAEEQVAEPQPEIAGPAPVRAKTEPTAPPRPAAEEGRVVTEYSDRARGTSDKRYSSSLQMPGGRKAPVRPPLTRPQDERAEREARLRGEEGARPLPVTRKLVITNRMNVVNMYNEYLKEKRGQEKGKTFSPETDDKK</sequence>
<feature type="transmembrane region" description="Helical" evidence="2">
    <location>
        <begin position="12"/>
        <end position="33"/>
    </location>
</feature>
<reference evidence="3" key="2">
    <citation type="submission" date="2021-04" db="EMBL/GenBank/DDBJ databases">
        <authorList>
            <person name="Gilroy R."/>
        </authorList>
    </citation>
    <scope>NUCLEOTIDE SEQUENCE</scope>
    <source>
        <strain evidence="3">12435</strain>
    </source>
</reference>
<name>A0A9D1PYQ0_9FIRM</name>
<keyword evidence="2" id="KW-0812">Transmembrane</keyword>